<proteinExistence type="predicted"/>
<protein>
    <submittedName>
        <fullName evidence="7">ABC-2 type transport system permease protein</fullName>
    </submittedName>
</protein>
<evidence type="ECO:0000259" key="6">
    <source>
        <dbReference type="Pfam" id="PF12698"/>
    </source>
</evidence>
<evidence type="ECO:0000256" key="2">
    <source>
        <dbReference type="ARBA" id="ARBA00022692"/>
    </source>
</evidence>
<keyword evidence="3 5" id="KW-1133">Transmembrane helix</keyword>
<dbReference type="GO" id="GO:0016020">
    <property type="term" value="C:membrane"/>
    <property type="evidence" value="ECO:0007669"/>
    <property type="project" value="UniProtKB-SubCell"/>
</dbReference>
<feature type="transmembrane region" description="Helical" evidence="5">
    <location>
        <begin position="226"/>
        <end position="251"/>
    </location>
</feature>
<dbReference type="Proteomes" id="UP000273083">
    <property type="component" value="Unassembled WGS sequence"/>
</dbReference>
<dbReference type="InterPro" id="IPR052902">
    <property type="entry name" value="ABC-2_transporter"/>
</dbReference>
<dbReference type="InterPro" id="IPR013525">
    <property type="entry name" value="ABC2_TM"/>
</dbReference>
<gene>
    <name evidence="7" type="ORF">EDD66_102133</name>
</gene>
<comment type="subcellular location">
    <subcellularLocation>
        <location evidence="1">Membrane</location>
        <topology evidence="1">Multi-pass membrane protein</topology>
    </subcellularLocation>
</comment>
<feature type="transmembrane region" description="Helical" evidence="5">
    <location>
        <begin position="20"/>
        <end position="42"/>
    </location>
</feature>
<evidence type="ECO:0000313" key="8">
    <source>
        <dbReference type="Proteomes" id="UP000273083"/>
    </source>
</evidence>
<dbReference type="PANTHER" id="PTHR43027">
    <property type="entry name" value="DOXORUBICIN RESISTANCE ABC TRANSPORTER PERMEASE PROTEIN DRRC-RELATED"/>
    <property type="match status" value="1"/>
</dbReference>
<evidence type="ECO:0000256" key="5">
    <source>
        <dbReference type="SAM" id="Phobius"/>
    </source>
</evidence>
<feature type="transmembrane region" description="Helical" evidence="5">
    <location>
        <begin position="351"/>
        <end position="372"/>
    </location>
</feature>
<accession>A0A3N1XZ14</accession>
<evidence type="ECO:0000256" key="1">
    <source>
        <dbReference type="ARBA" id="ARBA00004141"/>
    </source>
</evidence>
<keyword evidence="4 5" id="KW-0472">Membrane</keyword>
<comment type="caution">
    <text evidence="7">The sequence shown here is derived from an EMBL/GenBank/DDBJ whole genome shotgun (WGS) entry which is preliminary data.</text>
</comment>
<keyword evidence="8" id="KW-1185">Reference proteome</keyword>
<name>A0A3N1XZ14_9FIRM</name>
<feature type="transmembrane region" description="Helical" evidence="5">
    <location>
        <begin position="263"/>
        <end position="286"/>
    </location>
</feature>
<dbReference type="EMBL" id="RJVG01000002">
    <property type="protein sequence ID" value="ROR30482.1"/>
    <property type="molecule type" value="Genomic_DNA"/>
</dbReference>
<evidence type="ECO:0000313" key="7">
    <source>
        <dbReference type="EMBL" id="ROR30482.1"/>
    </source>
</evidence>
<keyword evidence="2 5" id="KW-0812">Transmembrane</keyword>
<dbReference type="AlphaFoldDB" id="A0A3N1XZ14"/>
<dbReference type="OrthoDB" id="9771731at2"/>
<dbReference type="GO" id="GO:0140359">
    <property type="term" value="F:ABC-type transporter activity"/>
    <property type="evidence" value="ECO:0007669"/>
    <property type="project" value="InterPro"/>
</dbReference>
<reference evidence="7 8" key="1">
    <citation type="submission" date="2018-11" db="EMBL/GenBank/DDBJ databases">
        <title>Genomic Encyclopedia of Type Strains, Phase IV (KMG-IV): sequencing the most valuable type-strain genomes for metagenomic binning, comparative biology and taxonomic classification.</title>
        <authorList>
            <person name="Goeker M."/>
        </authorList>
    </citation>
    <scope>NUCLEOTIDE SEQUENCE [LARGE SCALE GENOMIC DNA]</scope>
    <source>
        <strain evidence="7 8">DSM 26537</strain>
    </source>
</reference>
<sequence>MAVQMYIIRIKCLLKDRANIFWTFLFPIILSTFFSMAFSNLYTSETFQSIKIGVVKNESYDNNEEFKSALKEASMSKDKDGSKLFHVTESSEEEAIKLLDENKIDGYIKMDDKIQFFVKTSGLNQTITKSFLESFEENINTVTTLASNNPGQLENIIDDLSDSSNYTEANSGSNPPDMTLNYYYALLAMACLYGANWGNKEITEIEADLSMKGARINISPMHKMKLLICNMLAAFTVHSIGIMLLLSYYIYGLKLDFSDNFNYVILTCLTGSILGISFGGMISAILRKKEVLKGAITSAVIMLGCFLAGLMIVQMKYIIALKAPLIQYINPAHLITDAFYSLYYYDTLDRFRLNIVLMIGYTVIFSIITYLVTRRRQYASI</sequence>
<dbReference type="Pfam" id="PF12698">
    <property type="entry name" value="ABC2_membrane_3"/>
    <property type="match status" value="1"/>
</dbReference>
<dbReference type="PANTHER" id="PTHR43027:SF1">
    <property type="entry name" value="DOXORUBICIN RESISTANCE ABC TRANSPORTER PERMEASE PROTEIN DRRC-RELATED"/>
    <property type="match status" value="1"/>
</dbReference>
<feature type="domain" description="ABC-2 type transporter transmembrane" evidence="6">
    <location>
        <begin position="20"/>
        <end position="371"/>
    </location>
</feature>
<evidence type="ECO:0000256" key="4">
    <source>
        <dbReference type="ARBA" id="ARBA00023136"/>
    </source>
</evidence>
<organism evidence="7 8">
    <name type="scientific">Mobilisporobacter senegalensis</name>
    <dbReference type="NCBI Taxonomy" id="1329262"/>
    <lineage>
        <taxon>Bacteria</taxon>
        <taxon>Bacillati</taxon>
        <taxon>Bacillota</taxon>
        <taxon>Clostridia</taxon>
        <taxon>Lachnospirales</taxon>
        <taxon>Lachnospiraceae</taxon>
        <taxon>Mobilisporobacter</taxon>
    </lineage>
</organism>
<evidence type="ECO:0000256" key="3">
    <source>
        <dbReference type="ARBA" id="ARBA00022989"/>
    </source>
</evidence>
<feature type="transmembrane region" description="Helical" evidence="5">
    <location>
        <begin position="298"/>
        <end position="319"/>
    </location>
</feature>
<dbReference type="RefSeq" id="WP_123608186.1">
    <property type="nucleotide sequence ID" value="NZ_RJVG01000002.1"/>
</dbReference>